<dbReference type="VEuPathDB" id="FungiDB:MAPG_08712"/>
<evidence type="ECO:0000313" key="7">
    <source>
        <dbReference type="EMBL" id="KLU89743.1"/>
    </source>
</evidence>
<keyword evidence="4" id="KW-0479">Metal-binding</keyword>
<evidence type="ECO:0000256" key="1">
    <source>
        <dbReference type="ARBA" id="ARBA00001971"/>
    </source>
</evidence>
<dbReference type="PANTHER" id="PTHR24305">
    <property type="entry name" value="CYTOCHROME P450"/>
    <property type="match status" value="1"/>
</dbReference>
<keyword evidence="5" id="KW-0408">Iron</keyword>
<dbReference type="PANTHER" id="PTHR24305:SF210">
    <property type="entry name" value="CYTOCHROME P450 MONOOXYGENASE ASQL-RELATED"/>
    <property type="match status" value="1"/>
</dbReference>
<reference evidence="9" key="2">
    <citation type="submission" date="2010-05" db="EMBL/GenBank/DDBJ databases">
        <title>The genome sequence of Magnaporthe poae strain ATCC 64411.</title>
        <authorList>
            <person name="Ma L.-J."/>
            <person name="Dead R."/>
            <person name="Young S."/>
            <person name="Zeng Q."/>
            <person name="Koehrsen M."/>
            <person name="Alvarado L."/>
            <person name="Berlin A."/>
            <person name="Chapman S.B."/>
            <person name="Chen Z."/>
            <person name="Freedman E."/>
            <person name="Gellesch M."/>
            <person name="Goldberg J."/>
            <person name="Griggs A."/>
            <person name="Gujja S."/>
            <person name="Heilman E.R."/>
            <person name="Heiman D."/>
            <person name="Hepburn T."/>
            <person name="Howarth C."/>
            <person name="Jen D."/>
            <person name="Larson L."/>
            <person name="Mehta T."/>
            <person name="Neiman D."/>
            <person name="Pearson M."/>
            <person name="Roberts A."/>
            <person name="Saif S."/>
            <person name="Shea T."/>
            <person name="Shenoy N."/>
            <person name="Sisk P."/>
            <person name="Stolte C."/>
            <person name="Sykes S."/>
            <person name="Walk T."/>
            <person name="White J."/>
            <person name="Yandava C."/>
            <person name="Haas B."/>
            <person name="Nusbaum C."/>
            <person name="Birren B."/>
        </authorList>
    </citation>
    <scope>NUCLEOTIDE SEQUENCE [LARGE SCALE GENOMIC DNA]</scope>
    <source>
        <strain evidence="9">ATCC 64411 / 73-15</strain>
    </source>
</reference>
<dbReference type="Gene3D" id="1.10.630.10">
    <property type="entry name" value="Cytochrome P450"/>
    <property type="match status" value="1"/>
</dbReference>
<dbReference type="eggNOG" id="KOG0158">
    <property type="taxonomic scope" value="Eukaryota"/>
</dbReference>
<reference evidence="8" key="5">
    <citation type="submission" date="2015-06" db="UniProtKB">
        <authorList>
            <consortium name="EnsemblFungi"/>
        </authorList>
    </citation>
    <scope>IDENTIFICATION</scope>
    <source>
        <strain evidence="8">ATCC 64411</strain>
    </source>
</reference>
<evidence type="ECO:0000256" key="3">
    <source>
        <dbReference type="ARBA" id="ARBA00022617"/>
    </source>
</evidence>
<gene>
    <name evidence="7" type="ORF">MAPG_08712</name>
</gene>
<reference evidence="7" key="1">
    <citation type="submission" date="2010-05" db="EMBL/GenBank/DDBJ databases">
        <title>The Genome Sequence of Magnaporthe poae strain ATCC 64411.</title>
        <authorList>
            <consortium name="The Broad Institute Genome Sequencing Platform"/>
            <consortium name="Broad Institute Genome Sequencing Center for Infectious Disease"/>
            <person name="Ma L.-J."/>
            <person name="Dead R."/>
            <person name="Young S."/>
            <person name="Zeng Q."/>
            <person name="Koehrsen M."/>
            <person name="Alvarado L."/>
            <person name="Berlin A."/>
            <person name="Chapman S.B."/>
            <person name="Chen Z."/>
            <person name="Freedman E."/>
            <person name="Gellesch M."/>
            <person name="Goldberg J."/>
            <person name="Griggs A."/>
            <person name="Gujja S."/>
            <person name="Heilman E.R."/>
            <person name="Heiman D."/>
            <person name="Hepburn T."/>
            <person name="Howarth C."/>
            <person name="Jen D."/>
            <person name="Larson L."/>
            <person name="Mehta T."/>
            <person name="Neiman D."/>
            <person name="Pearson M."/>
            <person name="Roberts A."/>
            <person name="Saif S."/>
            <person name="Shea T."/>
            <person name="Shenoy N."/>
            <person name="Sisk P."/>
            <person name="Stolte C."/>
            <person name="Sykes S."/>
            <person name="Walk T."/>
            <person name="White J."/>
            <person name="Yandava C."/>
            <person name="Haas B."/>
            <person name="Nusbaum C."/>
            <person name="Birren B."/>
        </authorList>
    </citation>
    <scope>NUCLEOTIDE SEQUENCE</scope>
    <source>
        <strain evidence="7">ATCC 64411</strain>
    </source>
</reference>
<accession>A0A0C4E826</accession>
<evidence type="ECO:0000256" key="6">
    <source>
        <dbReference type="SAM" id="Phobius"/>
    </source>
</evidence>
<evidence type="ECO:0000256" key="5">
    <source>
        <dbReference type="ARBA" id="ARBA00023004"/>
    </source>
</evidence>
<dbReference type="GO" id="GO:0004497">
    <property type="term" value="F:monooxygenase activity"/>
    <property type="evidence" value="ECO:0007669"/>
    <property type="project" value="UniProtKB-KW"/>
</dbReference>
<keyword evidence="9" id="KW-1185">Reference proteome</keyword>
<evidence type="ECO:0000313" key="8">
    <source>
        <dbReference type="EnsemblFungi" id="MAPG_08712T0"/>
    </source>
</evidence>
<dbReference type="SUPFAM" id="SSF48264">
    <property type="entry name" value="Cytochrome P450"/>
    <property type="match status" value="1"/>
</dbReference>
<dbReference type="AlphaFoldDB" id="A0A0C4E826"/>
<reference evidence="7" key="3">
    <citation type="submission" date="2011-03" db="EMBL/GenBank/DDBJ databases">
        <title>Annotation of Magnaporthe poae ATCC 64411.</title>
        <authorList>
            <person name="Ma L.-J."/>
            <person name="Dead R."/>
            <person name="Young S.K."/>
            <person name="Zeng Q."/>
            <person name="Gargeya S."/>
            <person name="Fitzgerald M."/>
            <person name="Haas B."/>
            <person name="Abouelleil A."/>
            <person name="Alvarado L."/>
            <person name="Arachchi H.M."/>
            <person name="Berlin A."/>
            <person name="Brown A."/>
            <person name="Chapman S.B."/>
            <person name="Chen Z."/>
            <person name="Dunbar C."/>
            <person name="Freedman E."/>
            <person name="Gearin G."/>
            <person name="Gellesch M."/>
            <person name="Goldberg J."/>
            <person name="Griggs A."/>
            <person name="Gujja S."/>
            <person name="Heiman D."/>
            <person name="Howarth C."/>
            <person name="Larson L."/>
            <person name="Lui A."/>
            <person name="MacDonald P.J.P."/>
            <person name="Mehta T."/>
            <person name="Montmayeur A."/>
            <person name="Murphy C."/>
            <person name="Neiman D."/>
            <person name="Pearson M."/>
            <person name="Priest M."/>
            <person name="Roberts A."/>
            <person name="Saif S."/>
            <person name="Shea T."/>
            <person name="Shenoy N."/>
            <person name="Sisk P."/>
            <person name="Stolte C."/>
            <person name="Sykes S."/>
            <person name="Yandava C."/>
            <person name="Wortman J."/>
            <person name="Nusbaum C."/>
            <person name="Birren B."/>
        </authorList>
    </citation>
    <scope>NUCLEOTIDE SEQUENCE</scope>
    <source>
        <strain evidence="7">ATCC 64411</strain>
    </source>
</reference>
<keyword evidence="6" id="KW-1133">Transmembrane helix</keyword>
<comment type="similarity">
    <text evidence="2">Belongs to the cytochrome P450 family.</text>
</comment>
<evidence type="ECO:0000256" key="4">
    <source>
        <dbReference type="ARBA" id="ARBA00022723"/>
    </source>
</evidence>
<keyword evidence="7" id="KW-0503">Monooxygenase</keyword>
<dbReference type="GO" id="GO:0005506">
    <property type="term" value="F:iron ion binding"/>
    <property type="evidence" value="ECO:0007669"/>
    <property type="project" value="InterPro"/>
</dbReference>
<evidence type="ECO:0000256" key="2">
    <source>
        <dbReference type="ARBA" id="ARBA00010617"/>
    </source>
</evidence>
<dbReference type="OMA" id="VENHIMS"/>
<keyword evidence="7" id="KW-0560">Oxidoreductase</keyword>
<dbReference type="GO" id="GO:0016705">
    <property type="term" value="F:oxidoreductase activity, acting on paired donors, with incorporation or reduction of molecular oxygen"/>
    <property type="evidence" value="ECO:0007669"/>
    <property type="project" value="InterPro"/>
</dbReference>
<feature type="transmembrane region" description="Helical" evidence="6">
    <location>
        <begin position="15"/>
        <end position="35"/>
    </location>
</feature>
<dbReference type="EMBL" id="GL876973">
    <property type="protein sequence ID" value="KLU89743.1"/>
    <property type="molecule type" value="Genomic_DNA"/>
</dbReference>
<protein>
    <submittedName>
        <fullName evidence="7">Cytochrome P450 monooxygenase</fullName>
    </submittedName>
</protein>
<dbReference type="GO" id="GO:0020037">
    <property type="term" value="F:heme binding"/>
    <property type="evidence" value="ECO:0007669"/>
    <property type="project" value="InterPro"/>
</dbReference>
<dbReference type="OrthoDB" id="1470350at2759"/>
<keyword evidence="6" id="KW-0472">Membrane</keyword>
<dbReference type="Proteomes" id="UP000011715">
    <property type="component" value="Unassembled WGS sequence"/>
</dbReference>
<keyword evidence="3" id="KW-0349">Heme</keyword>
<dbReference type="InterPro" id="IPR050121">
    <property type="entry name" value="Cytochrome_P450_monoxygenase"/>
</dbReference>
<reference evidence="8" key="4">
    <citation type="journal article" date="2015" name="G3 (Bethesda)">
        <title>Genome sequences of three phytopathogenic species of the Magnaporthaceae family of fungi.</title>
        <authorList>
            <person name="Okagaki L.H."/>
            <person name="Nunes C.C."/>
            <person name="Sailsbery J."/>
            <person name="Clay B."/>
            <person name="Brown D."/>
            <person name="John T."/>
            <person name="Oh Y."/>
            <person name="Young N."/>
            <person name="Fitzgerald M."/>
            <person name="Haas B.J."/>
            <person name="Zeng Q."/>
            <person name="Young S."/>
            <person name="Adiconis X."/>
            <person name="Fan L."/>
            <person name="Levin J.Z."/>
            <person name="Mitchell T.K."/>
            <person name="Okubara P.A."/>
            <person name="Farman M.L."/>
            <person name="Kohn L.M."/>
            <person name="Birren B."/>
            <person name="Ma L.-J."/>
            <person name="Dean R.A."/>
        </authorList>
    </citation>
    <scope>NUCLEOTIDE SEQUENCE</scope>
    <source>
        <strain evidence="8">ATCC 64411 / 73-15</strain>
    </source>
</reference>
<dbReference type="STRING" id="644358.A0A0C4E826"/>
<name>A0A0C4E826_MAGP6</name>
<dbReference type="InterPro" id="IPR036396">
    <property type="entry name" value="Cyt_P450_sf"/>
</dbReference>
<dbReference type="EMBL" id="ADBL01002114">
    <property type="status" value="NOT_ANNOTATED_CDS"/>
    <property type="molecule type" value="Genomic_DNA"/>
</dbReference>
<sequence>MGLLHLLEVAAMPTMAQVVAAASSTLLLAFAIHVLRMRIFHPLRRYPGPWLNSVSEIPAAWALLRARQPKAYKKLHDKYGPVVRVAPNELSFIDVEAWDDIYGFLKSTPNFEKSPVFIGAVSPLDGQTGVSLANNAEHTRQRRALAAPFTNRALLQQESILQVHVDKLVAALTARARRNEAVNLAEWCACSDQPPQVLPSKSLSA</sequence>
<organism evidence="8 9">
    <name type="scientific">Magnaporthiopsis poae (strain ATCC 64411 / 73-15)</name>
    <name type="common">Kentucky bluegrass fungus</name>
    <name type="synonym">Magnaporthe poae</name>
    <dbReference type="NCBI Taxonomy" id="644358"/>
    <lineage>
        <taxon>Eukaryota</taxon>
        <taxon>Fungi</taxon>
        <taxon>Dikarya</taxon>
        <taxon>Ascomycota</taxon>
        <taxon>Pezizomycotina</taxon>
        <taxon>Sordariomycetes</taxon>
        <taxon>Sordariomycetidae</taxon>
        <taxon>Magnaporthales</taxon>
        <taxon>Magnaporthaceae</taxon>
        <taxon>Magnaporthiopsis</taxon>
    </lineage>
</organism>
<dbReference type="InterPro" id="IPR001128">
    <property type="entry name" value="Cyt_P450"/>
</dbReference>
<dbReference type="EnsemblFungi" id="MAPG_08712T0">
    <property type="protein sequence ID" value="MAPG_08712T0"/>
    <property type="gene ID" value="MAPG_08712"/>
</dbReference>
<proteinExistence type="inferred from homology"/>
<evidence type="ECO:0000313" key="9">
    <source>
        <dbReference type="Proteomes" id="UP000011715"/>
    </source>
</evidence>
<dbReference type="Pfam" id="PF00067">
    <property type="entry name" value="p450"/>
    <property type="match status" value="1"/>
</dbReference>
<keyword evidence="6" id="KW-0812">Transmembrane</keyword>
<comment type="cofactor">
    <cofactor evidence="1">
        <name>heme</name>
        <dbReference type="ChEBI" id="CHEBI:30413"/>
    </cofactor>
</comment>